<evidence type="ECO:0000256" key="2">
    <source>
        <dbReference type="ARBA" id="ARBA00022649"/>
    </source>
</evidence>
<evidence type="ECO:0000313" key="4">
    <source>
        <dbReference type="Proteomes" id="UP001255601"/>
    </source>
</evidence>
<dbReference type="InterPro" id="IPR051803">
    <property type="entry name" value="TA_system_RelE-like_toxin"/>
</dbReference>
<dbReference type="InterPro" id="IPR007712">
    <property type="entry name" value="RelE/ParE_toxin"/>
</dbReference>
<dbReference type="EMBL" id="JAVIZC010000003">
    <property type="protein sequence ID" value="MDR6102396.1"/>
    <property type="molecule type" value="Genomic_DNA"/>
</dbReference>
<dbReference type="Proteomes" id="UP001255601">
    <property type="component" value="Unassembled WGS sequence"/>
</dbReference>
<evidence type="ECO:0000313" key="3">
    <source>
        <dbReference type="EMBL" id="MDR6102396.1"/>
    </source>
</evidence>
<dbReference type="RefSeq" id="WP_309771115.1">
    <property type="nucleotide sequence ID" value="NZ_JAVIZC010000003.1"/>
</dbReference>
<sequence>MRVRLTSEAKDDLIRIADFIAESNPVRALSFIEELEQSCLAIGDMPNAFPFVARYERQGLRRRVNGDYLIFYRVETEHVTIIHILHGASDYVAILSGE</sequence>
<comment type="similarity">
    <text evidence="1">Belongs to the RelE toxin family.</text>
</comment>
<dbReference type="AlphaFoldDB" id="A0AAJ2BGA0"/>
<gene>
    <name evidence="3" type="ORF">QE369_002593</name>
</gene>
<dbReference type="Pfam" id="PF05016">
    <property type="entry name" value="ParE_toxin"/>
    <property type="match status" value="1"/>
</dbReference>
<protein>
    <submittedName>
        <fullName evidence="3">Toxin ParE1/3/4</fullName>
    </submittedName>
</protein>
<name>A0AAJ2BGA0_9HYPH</name>
<dbReference type="Gene3D" id="3.30.2310.20">
    <property type="entry name" value="RelE-like"/>
    <property type="match status" value="1"/>
</dbReference>
<comment type="caution">
    <text evidence="3">The sequence shown here is derived from an EMBL/GenBank/DDBJ whole genome shotgun (WGS) entry which is preliminary data.</text>
</comment>
<proteinExistence type="inferred from homology"/>
<keyword evidence="2" id="KW-1277">Toxin-antitoxin system</keyword>
<evidence type="ECO:0000256" key="1">
    <source>
        <dbReference type="ARBA" id="ARBA00006226"/>
    </source>
</evidence>
<accession>A0AAJ2BGA0</accession>
<dbReference type="InterPro" id="IPR035093">
    <property type="entry name" value="RelE/ParE_toxin_dom_sf"/>
</dbReference>
<organism evidence="3 4">
    <name type="scientific">Agrobacterium larrymoorei</name>
    <dbReference type="NCBI Taxonomy" id="160699"/>
    <lineage>
        <taxon>Bacteria</taxon>
        <taxon>Pseudomonadati</taxon>
        <taxon>Pseudomonadota</taxon>
        <taxon>Alphaproteobacteria</taxon>
        <taxon>Hyphomicrobiales</taxon>
        <taxon>Rhizobiaceae</taxon>
        <taxon>Rhizobium/Agrobacterium group</taxon>
        <taxon>Agrobacterium</taxon>
    </lineage>
</organism>
<dbReference type="PANTHER" id="PTHR33755:SF6">
    <property type="entry name" value="PLASMID STABILIZATION SYSTEM PROTEIN"/>
    <property type="match status" value="1"/>
</dbReference>
<reference evidence="3" key="1">
    <citation type="submission" date="2023-08" db="EMBL/GenBank/DDBJ databases">
        <title>Functional and genomic diversity of the sorghum phyllosphere microbiome.</title>
        <authorList>
            <person name="Shade A."/>
        </authorList>
    </citation>
    <scope>NUCLEOTIDE SEQUENCE</scope>
    <source>
        <strain evidence="3">SORGH_AS_0974</strain>
    </source>
</reference>
<dbReference type="PANTHER" id="PTHR33755">
    <property type="entry name" value="TOXIN PARE1-RELATED"/>
    <property type="match status" value="1"/>
</dbReference>